<proteinExistence type="predicted"/>
<dbReference type="RefSeq" id="WP_345303400.1">
    <property type="nucleotide sequence ID" value="NZ_BAABJE010000010.1"/>
</dbReference>
<organism evidence="1 2">
    <name type="scientific">Lysobacter hankyongensis</name>
    <dbReference type="NCBI Taxonomy" id="1176535"/>
    <lineage>
        <taxon>Bacteria</taxon>
        <taxon>Pseudomonadati</taxon>
        <taxon>Pseudomonadota</taxon>
        <taxon>Gammaproteobacteria</taxon>
        <taxon>Lysobacterales</taxon>
        <taxon>Lysobacteraceae</taxon>
        <taxon>Lysobacter</taxon>
    </lineage>
</organism>
<sequence>MPQSLPTNAEDIGRRVLRLAENVRGPDDIAPARIEQLTGIPVEFNPDDANEYGFGGQLTDAWAYNLVSLPEGDRKPSRIMFSFDDESRANADMAPICALDFDDYAAALEAAGFRSKANRGPHDRVLYWDFSREDVSVQIYVRGESDAKADHACVSKLIINA</sequence>
<accession>A0ABP9BKT9</accession>
<evidence type="ECO:0000313" key="2">
    <source>
        <dbReference type="Proteomes" id="UP001499959"/>
    </source>
</evidence>
<gene>
    <name evidence="1" type="ORF">GCM10023307_22310</name>
</gene>
<reference evidence="2" key="1">
    <citation type="journal article" date="2019" name="Int. J. Syst. Evol. Microbiol.">
        <title>The Global Catalogue of Microorganisms (GCM) 10K type strain sequencing project: providing services to taxonomists for standard genome sequencing and annotation.</title>
        <authorList>
            <consortium name="The Broad Institute Genomics Platform"/>
            <consortium name="The Broad Institute Genome Sequencing Center for Infectious Disease"/>
            <person name="Wu L."/>
            <person name="Ma J."/>
        </authorList>
    </citation>
    <scope>NUCLEOTIDE SEQUENCE [LARGE SCALE GENOMIC DNA]</scope>
    <source>
        <strain evidence="2">JCM 18204</strain>
    </source>
</reference>
<keyword evidence="2" id="KW-1185">Reference proteome</keyword>
<dbReference type="EMBL" id="BAABJE010000010">
    <property type="protein sequence ID" value="GAA4795972.1"/>
    <property type="molecule type" value="Genomic_DNA"/>
</dbReference>
<name>A0ABP9BKT9_9GAMM</name>
<comment type="caution">
    <text evidence="1">The sequence shown here is derived from an EMBL/GenBank/DDBJ whole genome shotgun (WGS) entry which is preliminary data.</text>
</comment>
<evidence type="ECO:0000313" key="1">
    <source>
        <dbReference type="EMBL" id="GAA4795972.1"/>
    </source>
</evidence>
<protein>
    <submittedName>
        <fullName evidence="1">Uncharacterized protein</fullName>
    </submittedName>
</protein>
<dbReference type="Proteomes" id="UP001499959">
    <property type="component" value="Unassembled WGS sequence"/>
</dbReference>